<keyword evidence="5" id="KW-0274">FAD</keyword>
<dbReference type="InterPro" id="IPR023210">
    <property type="entry name" value="NADP_OxRdtase_dom"/>
</dbReference>
<comment type="similarity">
    <text evidence="3">Belongs to the FAD-binding oxidoreductase/transferase type 4 family.</text>
</comment>
<dbReference type="OrthoDB" id="5332616at2759"/>
<comment type="cofactor">
    <cofactor evidence="1">
        <name>FAD</name>
        <dbReference type="ChEBI" id="CHEBI:57692"/>
    </cofactor>
</comment>
<dbReference type="InterPro" id="IPR016166">
    <property type="entry name" value="FAD-bd_PCMH"/>
</dbReference>
<dbReference type="InterPro" id="IPR016169">
    <property type="entry name" value="FAD-bd_PCMH_sub2"/>
</dbReference>
<dbReference type="EMBL" id="CAJFCV020000005">
    <property type="protein sequence ID" value="CAG9124973.1"/>
    <property type="molecule type" value="Genomic_DNA"/>
</dbReference>
<dbReference type="Gene3D" id="3.30.465.10">
    <property type="match status" value="1"/>
</dbReference>
<proteinExistence type="inferred from homology"/>
<dbReference type="InterPro" id="IPR016164">
    <property type="entry name" value="FAD-linked_Oxase-like_C"/>
</dbReference>
<keyword evidence="7" id="KW-0560">Oxidoreductase</keyword>
<feature type="domain" description="FAD-binding PCMH-type" evidence="10">
    <location>
        <begin position="61"/>
        <end position="242"/>
    </location>
</feature>
<dbReference type="Pfam" id="PF00248">
    <property type="entry name" value="Aldo_ket_red"/>
    <property type="match status" value="1"/>
</dbReference>
<evidence type="ECO:0000256" key="8">
    <source>
        <dbReference type="ARBA" id="ARBA00023128"/>
    </source>
</evidence>
<comment type="caution">
    <text evidence="11">The sequence shown here is derived from an EMBL/GenBank/DDBJ whole genome shotgun (WGS) entry which is preliminary data.</text>
</comment>
<dbReference type="CDD" id="cd19071">
    <property type="entry name" value="AKR_AKR1-5-like"/>
    <property type="match status" value="1"/>
</dbReference>
<dbReference type="FunFam" id="3.30.465.10:FF:000016">
    <property type="entry name" value="probable D-lactate dehydrogenase, mitochondrial"/>
    <property type="match status" value="1"/>
</dbReference>
<dbReference type="SUPFAM" id="SSF51430">
    <property type="entry name" value="NAD(P)-linked oxidoreductase"/>
    <property type="match status" value="1"/>
</dbReference>
<accession>A0A811LZN0</accession>
<dbReference type="PANTHER" id="PTHR11748:SF111">
    <property type="entry name" value="D-LACTATE DEHYDROGENASE, MITOCHONDRIAL-RELATED"/>
    <property type="match status" value="1"/>
</dbReference>
<reference evidence="11" key="1">
    <citation type="submission" date="2020-09" db="EMBL/GenBank/DDBJ databases">
        <authorList>
            <person name="Kikuchi T."/>
        </authorList>
    </citation>
    <scope>NUCLEOTIDE SEQUENCE</scope>
    <source>
        <strain evidence="11">Ka4C1</strain>
    </source>
</reference>
<evidence type="ECO:0000256" key="5">
    <source>
        <dbReference type="ARBA" id="ARBA00022827"/>
    </source>
</evidence>
<dbReference type="InterPro" id="IPR020471">
    <property type="entry name" value="AKR"/>
</dbReference>
<dbReference type="GO" id="GO:0008720">
    <property type="term" value="F:D-lactate dehydrogenase (NAD+) activity"/>
    <property type="evidence" value="ECO:0007669"/>
    <property type="project" value="TreeGrafter"/>
</dbReference>
<dbReference type="PRINTS" id="PR00069">
    <property type="entry name" value="ALDKETRDTASE"/>
</dbReference>
<dbReference type="PROSITE" id="PS00798">
    <property type="entry name" value="ALDOKETO_REDUCTASE_1"/>
    <property type="match status" value="1"/>
</dbReference>
<dbReference type="GO" id="GO:0005739">
    <property type="term" value="C:mitochondrion"/>
    <property type="evidence" value="ECO:0007669"/>
    <property type="project" value="UniProtKB-SubCell"/>
</dbReference>
<evidence type="ECO:0000256" key="4">
    <source>
        <dbReference type="ARBA" id="ARBA00022630"/>
    </source>
</evidence>
<dbReference type="InterPro" id="IPR004113">
    <property type="entry name" value="FAD-bd_oxidored_4_C"/>
</dbReference>
<dbReference type="InterPro" id="IPR006094">
    <property type="entry name" value="Oxid_FAD_bind_N"/>
</dbReference>
<dbReference type="Proteomes" id="UP000659654">
    <property type="component" value="Unassembled WGS sequence"/>
</dbReference>
<dbReference type="PANTHER" id="PTHR11748">
    <property type="entry name" value="D-LACTATE DEHYDROGENASE"/>
    <property type="match status" value="1"/>
</dbReference>
<evidence type="ECO:0000256" key="6">
    <source>
        <dbReference type="ARBA" id="ARBA00022946"/>
    </source>
</evidence>
<protein>
    <recommendedName>
        <fullName evidence="9">D-lactate dehydrogenase (cytochrome)</fullName>
        <ecNumber evidence="9">1.1.2.4</ecNumber>
    </recommendedName>
</protein>
<sequence>MLTRSYRCKAVVTSVRTAYNHISVKEKCHKNQPKFERLLGKENVTTSISKCSQFSADEGHFVPEVPDIVLSPSSTEEVSEILKICNDQQLPVVARGTGTGLEGSVIPIFHGVVLEFSRMKKVIEVNDEDFDCTVEPGLSRLDLNERLRESGLFFTVDPGADASVCGMVATSASGTTSLRYGTMKQNVKNLEVVLADGRILNTRGKHRRPWKSSSGLNLTELFVGSEGTLGVITNATVNLHPRPMFVGAATCSFQAVANAVETVVQLRQMGLSLARLEFLDKVQMKNCIDFSKLESDPLPTIFLEFHCQTDADVAAQIKMAEEICISNQSSTFKSTTNPENISNLWKARHNAYYATMAKRPGTKGFTTDVCVPLSRLVEVISAAEVELAKLGLHGSIVGHVGEGNFHAIIPTFHEDEKELKRVVEYSDWLVRKALEAGGTCTGEHGVGLGKKRYMQDEFGAVGVDLNTTNLKASITSAIDAGFRLIDTARSFGNEEMIGEALQELIKKKKIKREDLFITTKLPIYAHRIEITDNVIDLSLKALGVDYVDQYLIELPCAVQGDISGPLLDSNGLPIPDLSSPQTETWKILEEAYKAGKVKAIGLANFNEWQIQALYTTVDVKPQVLEVECHVLLQQPDLLSFCKKNDITVIGSAPLGSPHRNNSDWKTVWPEGAPLTNPTIIQIASKHKKSCAQICLRALHQLGVIPIPSSTNPAHIKEDIDIFGFQLSAQEMEQIKGINSNSRLFVYDFLKLHPWYPFK</sequence>
<dbReference type="GO" id="GO:0071949">
    <property type="term" value="F:FAD binding"/>
    <property type="evidence" value="ECO:0007669"/>
    <property type="project" value="InterPro"/>
</dbReference>
<evidence type="ECO:0000256" key="3">
    <source>
        <dbReference type="ARBA" id="ARBA00008000"/>
    </source>
</evidence>
<organism evidence="11 12">
    <name type="scientific">Bursaphelenchus xylophilus</name>
    <name type="common">Pinewood nematode worm</name>
    <name type="synonym">Aphelenchoides xylophilus</name>
    <dbReference type="NCBI Taxonomy" id="6326"/>
    <lineage>
        <taxon>Eukaryota</taxon>
        <taxon>Metazoa</taxon>
        <taxon>Ecdysozoa</taxon>
        <taxon>Nematoda</taxon>
        <taxon>Chromadorea</taxon>
        <taxon>Rhabditida</taxon>
        <taxon>Tylenchina</taxon>
        <taxon>Tylenchomorpha</taxon>
        <taxon>Aphelenchoidea</taxon>
        <taxon>Aphelenchoididae</taxon>
        <taxon>Bursaphelenchus</taxon>
    </lineage>
</organism>
<keyword evidence="12" id="KW-1185">Reference proteome</keyword>
<dbReference type="InterPro" id="IPR036318">
    <property type="entry name" value="FAD-bd_PCMH-like_sf"/>
</dbReference>
<evidence type="ECO:0000256" key="2">
    <source>
        <dbReference type="ARBA" id="ARBA00004173"/>
    </source>
</evidence>
<dbReference type="Gene3D" id="3.30.70.2740">
    <property type="match status" value="1"/>
</dbReference>
<evidence type="ECO:0000256" key="1">
    <source>
        <dbReference type="ARBA" id="ARBA00001974"/>
    </source>
</evidence>
<dbReference type="Pfam" id="PF02913">
    <property type="entry name" value="FAD-oxidase_C"/>
    <property type="match status" value="1"/>
</dbReference>
<evidence type="ECO:0000256" key="7">
    <source>
        <dbReference type="ARBA" id="ARBA00023002"/>
    </source>
</evidence>
<dbReference type="SUPFAM" id="SSF56176">
    <property type="entry name" value="FAD-binding/transporter-associated domain-like"/>
    <property type="match status" value="1"/>
</dbReference>
<name>A0A811LZN0_BURXY</name>
<dbReference type="SUPFAM" id="SSF55103">
    <property type="entry name" value="FAD-linked oxidases, C-terminal domain"/>
    <property type="match status" value="1"/>
</dbReference>
<dbReference type="GO" id="GO:0004458">
    <property type="term" value="F:D-lactate dehydrogenase (cytochrome) activity"/>
    <property type="evidence" value="ECO:0007669"/>
    <property type="project" value="UniProtKB-EC"/>
</dbReference>
<dbReference type="Gene3D" id="3.20.20.100">
    <property type="entry name" value="NADP-dependent oxidoreductase domain"/>
    <property type="match status" value="1"/>
</dbReference>
<keyword evidence="6" id="KW-0809">Transit peptide</keyword>
<dbReference type="Proteomes" id="UP000582659">
    <property type="component" value="Unassembled WGS sequence"/>
</dbReference>
<gene>
    <name evidence="11" type="ORF">BXYJ_LOCUS12554</name>
</gene>
<dbReference type="InterPro" id="IPR018170">
    <property type="entry name" value="Aldo/ket_reductase_CS"/>
</dbReference>
<evidence type="ECO:0000259" key="10">
    <source>
        <dbReference type="PROSITE" id="PS51387"/>
    </source>
</evidence>
<evidence type="ECO:0000313" key="11">
    <source>
        <dbReference type="EMBL" id="CAD5232463.1"/>
    </source>
</evidence>
<dbReference type="PROSITE" id="PS51387">
    <property type="entry name" value="FAD_PCMH"/>
    <property type="match status" value="1"/>
</dbReference>
<keyword evidence="8" id="KW-0496">Mitochondrion</keyword>
<dbReference type="AlphaFoldDB" id="A0A811LZN0"/>
<keyword evidence="4" id="KW-0285">Flavoprotein</keyword>
<evidence type="ECO:0000313" key="12">
    <source>
        <dbReference type="Proteomes" id="UP000659654"/>
    </source>
</evidence>
<dbReference type="Pfam" id="PF01565">
    <property type="entry name" value="FAD_binding_4"/>
    <property type="match status" value="1"/>
</dbReference>
<dbReference type="EC" id="1.1.2.4" evidence="9"/>
<dbReference type="SMR" id="A0A811LZN0"/>
<dbReference type="InterPro" id="IPR036812">
    <property type="entry name" value="NAD(P)_OxRdtase_dom_sf"/>
</dbReference>
<evidence type="ECO:0000256" key="9">
    <source>
        <dbReference type="ARBA" id="ARBA00038897"/>
    </source>
</evidence>
<comment type="subcellular location">
    <subcellularLocation>
        <location evidence="2">Mitochondrion</location>
    </subcellularLocation>
</comment>
<dbReference type="FunFam" id="3.30.70.2740:FF:000001">
    <property type="entry name" value="D-lactate dehydrogenase mitochondrial"/>
    <property type="match status" value="1"/>
</dbReference>
<dbReference type="GO" id="GO:1903457">
    <property type="term" value="P:lactate catabolic process"/>
    <property type="evidence" value="ECO:0007669"/>
    <property type="project" value="TreeGrafter"/>
</dbReference>
<dbReference type="EMBL" id="CAJFDI010000005">
    <property type="protein sequence ID" value="CAD5232463.1"/>
    <property type="molecule type" value="Genomic_DNA"/>
</dbReference>